<dbReference type="Proteomes" id="UP001500782">
    <property type="component" value="Unassembled WGS sequence"/>
</dbReference>
<dbReference type="EMBL" id="BAAADJ010000004">
    <property type="protein sequence ID" value="GAA0316216.1"/>
    <property type="molecule type" value="Genomic_DNA"/>
</dbReference>
<accession>A0ABN0VSI9</accession>
<proteinExistence type="predicted"/>
<dbReference type="RefSeq" id="WP_343795785.1">
    <property type="nucleotide sequence ID" value="NZ_BAAADJ010000004.1"/>
</dbReference>
<evidence type="ECO:0000313" key="2">
    <source>
        <dbReference type="Proteomes" id="UP001500782"/>
    </source>
</evidence>
<sequence length="154" mass="17917">MRRRRKTPGPLILILLGAVLTLGYCTVTTFGANSPKEVVEQFYRYEQNGDFGNAWELFHSEMKKRFDKSDYIQTKNHVFLGHMAVSTFDVKVGDTNKINRWTFFNGGPVFEDVHEVDVTLTFESQFGIFEMHQKAYAVKEDGAWRVLWNYDFEG</sequence>
<organism evidence="1 2">
    <name type="scientific">Bacillus carboniphilus</name>
    <dbReference type="NCBI Taxonomy" id="86663"/>
    <lineage>
        <taxon>Bacteria</taxon>
        <taxon>Bacillati</taxon>
        <taxon>Bacillota</taxon>
        <taxon>Bacilli</taxon>
        <taxon>Bacillales</taxon>
        <taxon>Bacillaceae</taxon>
        <taxon>Bacillus</taxon>
    </lineage>
</organism>
<gene>
    <name evidence="1" type="ORF">GCM10008967_03490</name>
</gene>
<evidence type="ECO:0008006" key="3">
    <source>
        <dbReference type="Google" id="ProtNLM"/>
    </source>
</evidence>
<dbReference type="InterPro" id="IPR032710">
    <property type="entry name" value="NTF2-like_dom_sf"/>
</dbReference>
<keyword evidence="2" id="KW-1185">Reference proteome</keyword>
<evidence type="ECO:0000313" key="1">
    <source>
        <dbReference type="EMBL" id="GAA0316216.1"/>
    </source>
</evidence>
<dbReference type="Gene3D" id="3.10.450.100">
    <property type="entry name" value="NTF2-like, domain 1"/>
    <property type="match status" value="1"/>
</dbReference>
<comment type="caution">
    <text evidence="1">The sequence shown here is derived from an EMBL/GenBank/DDBJ whole genome shotgun (WGS) entry which is preliminary data.</text>
</comment>
<dbReference type="SUPFAM" id="SSF54427">
    <property type="entry name" value="NTF2-like"/>
    <property type="match status" value="1"/>
</dbReference>
<reference evidence="1 2" key="1">
    <citation type="journal article" date="2019" name="Int. J. Syst. Evol. Microbiol.">
        <title>The Global Catalogue of Microorganisms (GCM) 10K type strain sequencing project: providing services to taxonomists for standard genome sequencing and annotation.</title>
        <authorList>
            <consortium name="The Broad Institute Genomics Platform"/>
            <consortium name="The Broad Institute Genome Sequencing Center for Infectious Disease"/>
            <person name="Wu L."/>
            <person name="Ma J."/>
        </authorList>
    </citation>
    <scope>NUCLEOTIDE SEQUENCE [LARGE SCALE GENOMIC DNA]</scope>
    <source>
        <strain evidence="1 2">JCM 9731</strain>
    </source>
</reference>
<name>A0ABN0VSI9_9BACI</name>
<protein>
    <recommendedName>
        <fullName evidence="3">DUF4878 domain-containing protein</fullName>
    </recommendedName>
</protein>